<feature type="compositionally biased region" description="Low complexity" evidence="8">
    <location>
        <begin position="329"/>
        <end position="345"/>
    </location>
</feature>
<evidence type="ECO:0000256" key="3">
    <source>
        <dbReference type="ARBA" id="ARBA00022475"/>
    </source>
</evidence>
<organism evidence="10 11">
    <name type="scientific">Nocardioides marmoribigeumensis</name>
    <dbReference type="NCBI Taxonomy" id="433649"/>
    <lineage>
        <taxon>Bacteria</taxon>
        <taxon>Bacillati</taxon>
        <taxon>Actinomycetota</taxon>
        <taxon>Actinomycetes</taxon>
        <taxon>Propionibacteriales</taxon>
        <taxon>Nocardioidaceae</taxon>
        <taxon>Nocardioides</taxon>
    </lineage>
</organism>
<keyword evidence="3" id="KW-1003">Cell membrane</keyword>
<feature type="transmembrane region" description="Helical" evidence="9">
    <location>
        <begin position="302"/>
        <end position="321"/>
    </location>
</feature>
<keyword evidence="5 9" id="KW-0812">Transmembrane</keyword>
<gene>
    <name evidence="10" type="ORF">J2S63_002789</name>
</gene>
<feature type="transmembrane region" description="Helical" evidence="9">
    <location>
        <begin position="57"/>
        <end position="74"/>
    </location>
</feature>
<evidence type="ECO:0000256" key="1">
    <source>
        <dbReference type="ARBA" id="ARBA00004651"/>
    </source>
</evidence>
<dbReference type="CDD" id="cd06579">
    <property type="entry name" value="TM_PBP1_transp_AraH_like"/>
    <property type="match status" value="1"/>
</dbReference>
<keyword evidence="7 9" id="KW-0472">Membrane</keyword>
<keyword evidence="11" id="KW-1185">Reference proteome</keyword>
<feature type="transmembrane region" description="Helical" evidence="9">
    <location>
        <begin position="220"/>
        <end position="239"/>
    </location>
</feature>
<evidence type="ECO:0000313" key="10">
    <source>
        <dbReference type="EMBL" id="MDR7363236.1"/>
    </source>
</evidence>
<comment type="caution">
    <text evidence="10">The sequence shown here is derived from an EMBL/GenBank/DDBJ whole genome shotgun (WGS) entry which is preliminary data.</text>
</comment>
<dbReference type="InterPro" id="IPR001851">
    <property type="entry name" value="ABC_transp_permease"/>
</dbReference>
<dbReference type="Pfam" id="PF02653">
    <property type="entry name" value="BPD_transp_2"/>
    <property type="match status" value="1"/>
</dbReference>
<feature type="region of interest" description="Disordered" evidence="8">
    <location>
        <begin position="329"/>
        <end position="352"/>
    </location>
</feature>
<protein>
    <submittedName>
        <fullName evidence="10">Ribose transport system permease protein</fullName>
    </submittedName>
</protein>
<feature type="transmembrane region" description="Helical" evidence="9">
    <location>
        <begin position="276"/>
        <end position="296"/>
    </location>
</feature>
<feature type="transmembrane region" description="Helical" evidence="9">
    <location>
        <begin position="132"/>
        <end position="150"/>
    </location>
</feature>
<dbReference type="PANTHER" id="PTHR32196:SF21">
    <property type="entry name" value="ABC TRANSPORTER PERMEASE PROTEIN YPHD-RELATED"/>
    <property type="match status" value="1"/>
</dbReference>
<evidence type="ECO:0000256" key="4">
    <source>
        <dbReference type="ARBA" id="ARBA00022519"/>
    </source>
</evidence>
<feature type="transmembrane region" description="Helical" evidence="9">
    <location>
        <begin position="18"/>
        <end position="37"/>
    </location>
</feature>
<feature type="transmembrane region" description="Helical" evidence="9">
    <location>
        <begin position="104"/>
        <end position="127"/>
    </location>
</feature>
<dbReference type="EMBL" id="JAVDYG010000001">
    <property type="protein sequence ID" value="MDR7363236.1"/>
    <property type="molecule type" value="Genomic_DNA"/>
</dbReference>
<keyword evidence="4" id="KW-0997">Cell inner membrane</keyword>
<name>A0ABU2BXW4_9ACTN</name>
<dbReference type="PANTHER" id="PTHR32196">
    <property type="entry name" value="ABC TRANSPORTER PERMEASE PROTEIN YPHD-RELATED-RELATED"/>
    <property type="match status" value="1"/>
</dbReference>
<proteinExistence type="predicted"/>
<feature type="transmembrane region" description="Helical" evidence="9">
    <location>
        <begin position="81"/>
        <end position="98"/>
    </location>
</feature>
<evidence type="ECO:0000256" key="6">
    <source>
        <dbReference type="ARBA" id="ARBA00022989"/>
    </source>
</evidence>
<dbReference type="Proteomes" id="UP001183648">
    <property type="component" value="Unassembled WGS sequence"/>
</dbReference>
<keyword evidence="2" id="KW-0813">Transport</keyword>
<comment type="subcellular location">
    <subcellularLocation>
        <location evidence="1">Cell membrane</location>
        <topology evidence="1">Multi-pass membrane protein</topology>
    </subcellularLocation>
</comment>
<evidence type="ECO:0000256" key="8">
    <source>
        <dbReference type="SAM" id="MobiDB-lite"/>
    </source>
</evidence>
<dbReference type="RefSeq" id="WP_310303396.1">
    <property type="nucleotide sequence ID" value="NZ_BAAAPS010000003.1"/>
</dbReference>
<evidence type="ECO:0000256" key="2">
    <source>
        <dbReference type="ARBA" id="ARBA00022448"/>
    </source>
</evidence>
<evidence type="ECO:0000313" key="11">
    <source>
        <dbReference type="Proteomes" id="UP001183648"/>
    </source>
</evidence>
<keyword evidence="6 9" id="KW-1133">Transmembrane helix</keyword>
<feature type="transmembrane region" description="Helical" evidence="9">
    <location>
        <begin position="170"/>
        <end position="190"/>
    </location>
</feature>
<evidence type="ECO:0000256" key="5">
    <source>
        <dbReference type="ARBA" id="ARBA00022692"/>
    </source>
</evidence>
<accession>A0ABU2BXW4</accession>
<evidence type="ECO:0000256" key="9">
    <source>
        <dbReference type="SAM" id="Phobius"/>
    </source>
</evidence>
<feature type="transmembrane region" description="Helical" evidence="9">
    <location>
        <begin position="251"/>
        <end position="269"/>
    </location>
</feature>
<reference evidence="10 11" key="1">
    <citation type="submission" date="2023-07" db="EMBL/GenBank/DDBJ databases">
        <title>Sequencing the genomes of 1000 actinobacteria strains.</title>
        <authorList>
            <person name="Klenk H.-P."/>
        </authorList>
    </citation>
    <scope>NUCLEOTIDE SEQUENCE [LARGE SCALE GENOMIC DNA]</scope>
    <source>
        <strain evidence="10 11">DSM 19426</strain>
    </source>
</reference>
<sequence length="352" mass="36735">MTTLTIDRRAEWKRRLSFSNLSVVYILVALVVFFGVWKTDLFLTYDTFSGMLNQNAIQALMALSLIMALSSGVFDLSIGYVMSLTSMLTAYLVSPQYGNLLPSSAIAIALAVALLAGVVNAIVVVIFKIDSFIGTLATGSIFYSAAVYVTDNVPISVGTSTIRSLGSWNVASLGAPVFVVAVVMVVLWYLMGHTPTGRAVYATGLGPEAARLAGIRTKRIQFTSLLVSALVAGVAGVLATAKFSQGSAGVGAPYLIQAFAAVFLGATLFRGSLFNAVGTVIAVIMLGTITVGLALAGVVQQWVPYAFQGLILISALGLGGLRRRPKAPTAAEVEPAPSAEVPAQPDGVPTHV</sequence>
<evidence type="ECO:0000256" key="7">
    <source>
        <dbReference type="ARBA" id="ARBA00023136"/>
    </source>
</evidence>